<dbReference type="AlphaFoldDB" id="A0A1H6N017"/>
<keyword evidence="5" id="KW-0472">Membrane</keyword>
<dbReference type="SMART" id="SM00028">
    <property type="entry name" value="TPR"/>
    <property type="match status" value="6"/>
</dbReference>
<dbReference type="InterPro" id="IPR011990">
    <property type="entry name" value="TPR-like_helical_dom_sf"/>
</dbReference>
<keyword evidence="5" id="KW-1133">Transmembrane helix</keyword>
<feature type="repeat" description="TPR" evidence="3">
    <location>
        <begin position="185"/>
        <end position="218"/>
    </location>
</feature>
<keyword evidence="5" id="KW-0812">Transmembrane</keyword>
<name>A0A1H6N017_9GAMM</name>
<evidence type="ECO:0000256" key="5">
    <source>
        <dbReference type="SAM" id="Phobius"/>
    </source>
</evidence>
<feature type="repeat" description="TPR" evidence="3">
    <location>
        <begin position="117"/>
        <end position="150"/>
    </location>
</feature>
<evidence type="ECO:0000313" key="7">
    <source>
        <dbReference type="Proteomes" id="UP000198988"/>
    </source>
</evidence>
<feature type="transmembrane region" description="Helical" evidence="5">
    <location>
        <begin position="306"/>
        <end position="327"/>
    </location>
</feature>
<sequence length="419" mass="47962">MHRSDCMSEKDINKMTLEELKAEHGKIKDNHTRKIEILTQIIKLDPNDFVAFNNRGISYDDSGRYQEAINDYDQVIALNPKGAMVFNNRGSAYAYLGKYQKAINDYDQAIVLNPKFSEAFNNRGVVYGNLRKYQKAMEDYDQAIVLNPKNAKAFNNRGNAYTNLGEYQKAIEDYNQAIVLDPQYAEAFYNRGVVYADLGEHQKAIEDYDQAIVLNPRYAEAFYNRGVAYRKLGKLGKLLGGKEDKAIEKEDKAIEDFKTAGALDPSILSEKIKKSNQEVQDFQRILEELGNKHQEEEDNWFKWSKWAIAITLSLIVLVIILIAYGAFKSSDTYIIYVFSSVVTLAIIRQYTNAKSLRIEASNRVAMAKMFERVKNENSAYQQEFLPKLTDAIVYSTTQTKNNTDGLIEKITNILEKLKK</sequence>
<evidence type="ECO:0000256" key="1">
    <source>
        <dbReference type="ARBA" id="ARBA00022737"/>
    </source>
</evidence>
<evidence type="ECO:0000313" key="6">
    <source>
        <dbReference type="EMBL" id="SEI03474.1"/>
    </source>
</evidence>
<dbReference type="Gene3D" id="1.25.40.10">
    <property type="entry name" value="Tetratricopeptide repeat domain"/>
    <property type="match status" value="3"/>
</dbReference>
<dbReference type="Pfam" id="PF13431">
    <property type="entry name" value="TPR_17"/>
    <property type="match status" value="1"/>
</dbReference>
<dbReference type="PROSITE" id="PS50293">
    <property type="entry name" value="TPR_REGION"/>
    <property type="match status" value="5"/>
</dbReference>
<proteinExistence type="predicted"/>
<accession>A0A1H6N017</accession>
<organism evidence="6 7">
    <name type="scientific">Bathymodiolus azoricus thioautotrophic gill symbiont</name>
    <dbReference type="NCBI Taxonomy" id="235205"/>
    <lineage>
        <taxon>Bacteria</taxon>
        <taxon>Pseudomonadati</taxon>
        <taxon>Pseudomonadota</taxon>
        <taxon>Gammaproteobacteria</taxon>
        <taxon>sulfur-oxidizing symbionts</taxon>
    </lineage>
</organism>
<protein>
    <submittedName>
        <fullName evidence="6">Tetratricopeptide TPR_1 repeat-containingprotein</fullName>
    </submittedName>
</protein>
<feature type="transmembrane region" description="Helical" evidence="5">
    <location>
        <begin position="333"/>
        <end position="351"/>
    </location>
</feature>
<evidence type="ECO:0000256" key="3">
    <source>
        <dbReference type="PROSITE-ProRule" id="PRU00339"/>
    </source>
</evidence>
<dbReference type="InterPro" id="IPR050498">
    <property type="entry name" value="Ycf3"/>
</dbReference>
<gene>
    <name evidence="6" type="ORF">BAZSYMA_ACONTIG01048_2</name>
</gene>
<dbReference type="GO" id="GO:0009279">
    <property type="term" value="C:cell outer membrane"/>
    <property type="evidence" value="ECO:0007669"/>
    <property type="project" value="TreeGrafter"/>
</dbReference>
<dbReference type="Pfam" id="PF13414">
    <property type="entry name" value="TPR_11"/>
    <property type="match status" value="2"/>
</dbReference>
<keyword evidence="2 3" id="KW-0802">TPR repeat</keyword>
<keyword evidence="1" id="KW-0677">Repeat</keyword>
<dbReference type="SUPFAM" id="SSF48439">
    <property type="entry name" value="Protein prenylyltransferase"/>
    <property type="match status" value="1"/>
</dbReference>
<dbReference type="GO" id="GO:0046813">
    <property type="term" value="P:receptor-mediated virion attachment to host cell"/>
    <property type="evidence" value="ECO:0007669"/>
    <property type="project" value="TreeGrafter"/>
</dbReference>
<dbReference type="PROSITE" id="PS50005">
    <property type="entry name" value="TPR"/>
    <property type="match status" value="5"/>
</dbReference>
<dbReference type="Pfam" id="PF00515">
    <property type="entry name" value="TPR_1"/>
    <property type="match status" value="1"/>
</dbReference>
<feature type="repeat" description="TPR" evidence="3">
    <location>
        <begin position="151"/>
        <end position="184"/>
    </location>
</feature>
<feature type="repeat" description="TPR" evidence="3">
    <location>
        <begin position="49"/>
        <end position="82"/>
    </location>
</feature>
<keyword evidence="4" id="KW-0175">Coiled coil</keyword>
<feature type="repeat" description="TPR" evidence="3">
    <location>
        <begin position="83"/>
        <end position="116"/>
    </location>
</feature>
<dbReference type="Proteomes" id="UP000198988">
    <property type="component" value="Unassembled WGS sequence"/>
</dbReference>
<dbReference type="InterPro" id="IPR019734">
    <property type="entry name" value="TPR_rpt"/>
</dbReference>
<dbReference type="PANTHER" id="PTHR44858:SF1">
    <property type="entry name" value="UDP-N-ACETYLGLUCOSAMINE--PEPTIDE N-ACETYLGLUCOSAMINYLTRANSFERASE SPINDLY-RELATED"/>
    <property type="match status" value="1"/>
</dbReference>
<dbReference type="PANTHER" id="PTHR44858">
    <property type="entry name" value="TETRATRICOPEPTIDE REPEAT PROTEIN 6"/>
    <property type="match status" value="1"/>
</dbReference>
<evidence type="ECO:0000256" key="2">
    <source>
        <dbReference type="ARBA" id="ARBA00022803"/>
    </source>
</evidence>
<evidence type="ECO:0000256" key="4">
    <source>
        <dbReference type="SAM" id="Coils"/>
    </source>
</evidence>
<dbReference type="EMBL" id="CDSC02000468">
    <property type="protein sequence ID" value="SEI03474.1"/>
    <property type="molecule type" value="Genomic_DNA"/>
</dbReference>
<reference evidence="7" key="1">
    <citation type="submission" date="2016-06" db="EMBL/GenBank/DDBJ databases">
        <authorList>
            <person name="Petersen J."/>
            <person name="Sayavedra L."/>
        </authorList>
    </citation>
    <scope>NUCLEOTIDE SEQUENCE [LARGE SCALE GENOMIC DNA]</scope>
    <source>
        <strain evidence="7">BazSymA</strain>
    </source>
</reference>
<feature type="coiled-coil region" evidence="4">
    <location>
        <begin position="272"/>
        <end position="299"/>
    </location>
</feature>